<dbReference type="GO" id="GO:0003700">
    <property type="term" value="F:DNA-binding transcription factor activity"/>
    <property type="evidence" value="ECO:0007669"/>
    <property type="project" value="InterPro"/>
</dbReference>
<keyword evidence="3" id="KW-0238">DNA-binding</keyword>
<dbReference type="AlphaFoldDB" id="A0A368XN59"/>
<proteinExistence type="predicted"/>
<dbReference type="PANTHER" id="PTHR33164">
    <property type="entry name" value="TRANSCRIPTIONAL REGULATOR, MARR FAMILY"/>
    <property type="match status" value="1"/>
</dbReference>
<feature type="compositionally biased region" description="Low complexity" evidence="1">
    <location>
        <begin position="1"/>
        <end position="21"/>
    </location>
</feature>
<evidence type="ECO:0000313" key="3">
    <source>
        <dbReference type="EMBL" id="RCW69410.1"/>
    </source>
</evidence>
<dbReference type="InterPro" id="IPR039422">
    <property type="entry name" value="MarR/SlyA-like"/>
</dbReference>
<gene>
    <name evidence="3" type="ORF">DES41_106284</name>
</gene>
<feature type="domain" description="HTH marR-type" evidence="2">
    <location>
        <begin position="32"/>
        <end position="167"/>
    </location>
</feature>
<organism evidence="3 4">
    <name type="scientific">Pseudorhodoferax soli</name>
    <dbReference type="NCBI Taxonomy" id="545864"/>
    <lineage>
        <taxon>Bacteria</taxon>
        <taxon>Pseudomonadati</taxon>
        <taxon>Pseudomonadota</taxon>
        <taxon>Betaproteobacteria</taxon>
        <taxon>Burkholderiales</taxon>
        <taxon>Comamonadaceae</taxon>
    </lineage>
</organism>
<evidence type="ECO:0000313" key="4">
    <source>
        <dbReference type="Proteomes" id="UP000252884"/>
    </source>
</evidence>
<dbReference type="OrthoDB" id="9799368at2"/>
<dbReference type="SUPFAM" id="SSF46785">
    <property type="entry name" value="Winged helix' DNA-binding domain"/>
    <property type="match status" value="1"/>
</dbReference>
<dbReference type="GO" id="GO:0006950">
    <property type="term" value="P:response to stress"/>
    <property type="evidence" value="ECO:0007669"/>
    <property type="project" value="TreeGrafter"/>
</dbReference>
<evidence type="ECO:0000259" key="2">
    <source>
        <dbReference type="PROSITE" id="PS50995"/>
    </source>
</evidence>
<reference evidence="3 4" key="1">
    <citation type="submission" date="2018-07" db="EMBL/GenBank/DDBJ databases">
        <title>Genomic Encyclopedia of Type Strains, Phase IV (KMG-IV): sequencing the most valuable type-strain genomes for metagenomic binning, comparative biology and taxonomic classification.</title>
        <authorList>
            <person name="Goeker M."/>
        </authorList>
    </citation>
    <scope>NUCLEOTIDE SEQUENCE [LARGE SCALE GENOMIC DNA]</scope>
    <source>
        <strain evidence="3 4">DSM 21634</strain>
    </source>
</reference>
<dbReference type="RefSeq" id="WP_114469815.1">
    <property type="nucleotide sequence ID" value="NZ_QPJK01000006.1"/>
</dbReference>
<evidence type="ECO:0000256" key="1">
    <source>
        <dbReference type="SAM" id="MobiDB-lite"/>
    </source>
</evidence>
<dbReference type="GO" id="GO:0003677">
    <property type="term" value="F:DNA binding"/>
    <property type="evidence" value="ECO:0007669"/>
    <property type="project" value="UniProtKB-KW"/>
</dbReference>
<accession>A0A368XN59</accession>
<dbReference type="PANTHER" id="PTHR33164:SF44">
    <property type="entry name" value="TRANSCRIPTIONAL REGULATORY PROTEIN"/>
    <property type="match status" value="1"/>
</dbReference>
<dbReference type="Proteomes" id="UP000252884">
    <property type="component" value="Unassembled WGS sequence"/>
</dbReference>
<feature type="region of interest" description="Disordered" evidence="1">
    <location>
        <begin position="1"/>
        <end position="31"/>
    </location>
</feature>
<dbReference type="PROSITE" id="PS50995">
    <property type="entry name" value="HTH_MARR_2"/>
    <property type="match status" value="1"/>
</dbReference>
<dbReference type="Gene3D" id="1.10.10.10">
    <property type="entry name" value="Winged helix-like DNA-binding domain superfamily/Winged helix DNA-binding domain"/>
    <property type="match status" value="1"/>
</dbReference>
<dbReference type="InterPro" id="IPR000835">
    <property type="entry name" value="HTH_MarR-typ"/>
</dbReference>
<dbReference type="InterPro" id="IPR036388">
    <property type="entry name" value="WH-like_DNA-bd_sf"/>
</dbReference>
<name>A0A368XN59_9BURK</name>
<dbReference type="SMART" id="SM00347">
    <property type="entry name" value="HTH_MARR"/>
    <property type="match status" value="1"/>
</dbReference>
<keyword evidence="4" id="KW-1185">Reference proteome</keyword>
<dbReference type="Pfam" id="PF12802">
    <property type="entry name" value="MarR_2"/>
    <property type="match status" value="1"/>
</dbReference>
<dbReference type="EMBL" id="QPJK01000006">
    <property type="protein sequence ID" value="RCW69410.1"/>
    <property type="molecule type" value="Genomic_DNA"/>
</dbReference>
<protein>
    <submittedName>
        <fullName evidence="3">DNA-binding MarR family transcriptional regulator</fullName>
    </submittedName>
</protein>
<comment type="caution">
    <text evidence="3">The sequence shown here is derived from an EMBL/GenBank/DDBJ whole genome shotgun (WGS) entry which is preliminary data.</text>
</comment>
<sequence length="195" mass="21515">MTISTPARRTAKRAATPTSSPLPTPDDWRGTPAALGRTLELVFFAHMEMADASDRILAEHGLGRPHHRVLYFAQLSPGITVGELTTLLRISNQALSRTMQQIATLGLIEQCYCPDDRRVRRHFVTEQGAALLARSKEKQFAVIRKAHLACPQADIEAFWRTLTLLSRPEDLVWISRHPGACTPPPASATTEGDSP</sequence>
<dbReference type="InterPro" id="IPR036390">
    <property type="entry name" value="WH_DNA-bd_sf"/>
</dbReference>